<dbReference type="InterPro" id="IPR022761">
    <property type="entry name" value="Fumarate_lyase_N"/>
</dbReference>
<dbReference type="PRINTS" id="PR00145">
    <property type="entry name" value="ARGSUCLYASE"/>
</dbReference>
<dbReference type="InterPro" id="IPR020557">
    <property type="entry name" value="Fumarate_lyase_CS"/>
</dbReference>
<gene>
    <name evidence="3" type="ORF">GCM10011335_31440</name>
</gene>
<dbReference type="SUPFAM" id="SSF48557">
    <property type="entry name" value="L-aspartase-like"/>
    <property type="match status" value="1"/>
</dbReference>
<comment type="caution">
    <text evidence="3">The sequence shown here is derived from an EMBL/GenBank/DDBJ whole genome shotgun (WGS) entry which is preliminary data.</text>
</comment>
<dbReference type="Gene3D" id="1.20.200.10">
    <property type="entry name" value="Fumarase/aspartase (Central domain)"/>
    <property type="match status" value="1"/>
</dbReference>
<reference evidence="3" key="1">
    <citation type="journal article" date="2014" name="Int. J. Syst. Evol. Microbiol.">
        <title>Complete genome sequence of Corynebacterium casei LMG S-19264T (=DSM 44701T), isolated from a smear-ripened cheese.</title>
        <authorList>
            <consortium name="US DOE Joint Genome Institute (JGI-PGF)"/>
            <person name="Walter F."/>
            <person name="Albersmeier A."/>
            <person name="Kalinowski J."/>
            <person name="Ruckert C."/>
        </authorList>
    </citation>
    <scope>NUCLEOTIDE SEQUENCE</scope>
    <source>
        <strain evidence="3">CGMCC 1.15493</strain>
    </source>
</reference>
<dbReference type="GO" id="GO:0016829">
    <property type="term" value="F:lyase activity"/>
    <property type="evidence" value="ECO:0007669"/>
    <property type="project" value="UniProtKB-ARBA"/>
</dbReference>
<feature type="domain" description="Fumarate lyase N-terminal" evidence="2">
    <location>
        <begin position="33"/>
        <end position="287"/>
    </location>
</feature>
<accession>A0A917DCB2</accession>
<dbReference type="PANTHER" id="PTHR43172:SF2">
    <property type="entry name" value="ADENYLOSUCCINATE LYASE C-TERMINAL DOMAIN-CONTAINING PROTEIN"/>
    <property type="match status" value="1"/>
</dbReference>
<comment type="similarity">
    <text evidence="1">Belongs to the class-II fumarase/aspartase family.</text>
</comment>
<dbReference type="PANTHER" id="PTHR43172">
    <property type="entry name" value="ADENYLOSUCCINATE LYASE"/>
    <property type="match status" value="1"/>
</dbReference>
<dbReference type="Proteomes" id="UP000613160">
    <property type="component" value="Unassembled WGS sequence"/>
</dbReference>
<evidence type="ECO:0000256" key="1">
    <source>
        <dbReference type="ARBA" id="ARBA00034772"/>
    </source>
</evidence>
<dbReference type="InterPro" id="IPR000362">
    <property type="entry name" value="Fumarate_lyase_fam"/>
</dbReference>
<dbReference type="PRINTS" id="PR00149">
    <property type="entry name" value="FUMRATELYASE"/>
</dbReference>
<reference evidence="3" key="2">
    <citation type="submission" date="2020-09" db="EMBL/GenBank/DDBJ databases">
        <authorList>
            <person name="Sun Q."/>
            <person name="Zhou Y."/>
        </authorList>
    </citation>
    <scope>NUCLEOTIDE SEQUENCE</scope>
    <source>
        <strain evidence="3">CGMCC 1.15493</strain>
    </source>
</reference>
<organism evidence="3 4">
    <name type="scientific">Aureimonas glaciei</name>
    <dbReference type="NCBI Taxonomy" id="1776957"/>
    <lineage>
        <taxon>Bacteria</taxon>
        <taxon>Pseudomonadati</taxon>
        <taxon>Pseudomonadota</taxon>
        <taxon>Alphaproteobacteria</taxon>
        <taxon>Hyphomicrobiales</taxon>
        <taxon>Aurantimonadaceae</taxon>
        <taxon>Aureimonas</taxon>
    </lineage>
</organism>
<dbReference type="PROSITE" id="PS00163">
    <property type="entry name" value="FUMARATE_LYASES"/>
    <property type="match status" value="1"/>
</dbReference>
<keyword evidence="4" id="KW-1185">Reference proteome</keyword>
<dbReference type="EMBL" id="BMJJ01000007">
    <property type="protein sequence ID" value="GGD26114.1"/>
    <property type="molecule type" value="Genomic_DNA"/>
</dbReference>
<name>A0A917DCB2_9HYPH</name>
<evidence type="ECO:0000313" key="3">
    <source>
        <dbReference type="EMBL" id="GGD26114.1"/>
    </source>
</evidence>
<dbReference type="NCBIfam" id="NF004631">
    <property type="entry name" value="PRK05975.1"/>
    <property type="match status" value="1"/>
</dbReference>
<dbReference type="Pfam" id="PF00206">
    <property type="entry name" value="Lyase_1"/>
    <property type="match status" value="1"/>
</dbReference>
<evidence type="ECO:0000313" key="4">
    <source>
        <dbReference type="Proteomes" id="UP000613160"/>
    </source>
</evidence>
<evidence type="ECO:0000259" key="2">
    <source>
        <dbReference type="Pfam" id="PF00206"/>
    </source>
</evidence>
<dbReference type="RefSeq" id="WP_188852357.1">
    <property type="nucleotide sequence ID" value="NZ_BMJJ01000007.1"/>
</dbReference>
<sequence length="358" mass="38060">MVAEPPLVTALCGDAEISAHFSGDAEVAMILRFEAELARAQVAFGLVPQASADRIASVAETLRPDPAELGRAMARDGVSVPHLVQELRRAVGEPHAAFVHLGATSQDAIDTGLMLRLRAVLDLLVVRLERLMEEMGRLVREQGSRTLMAQTRMQAALPFTLADKLATWQRPLEKHAARLSSLRAGLPVQLGGPIGTGESFGDQYEDIRRALALRLGLGDAPSWQSDRTEILDIAQALALLAGTTAKIGQDFALMAQTGINAVRLAGGGGSSAMAHKENPVGAEVLVAIGRFNAGLLGLLGQSMIHENERSGAAWTLEWMLLPQMAETTGRAIAVAEGLVSHAEFKALRGAFDYAACPK</sequence>
<dbReference type="InterPro" id="IPR008948">
    <property type="entry name" value="L-Aspartase-like"/>
</dbReference>
<proteinExistence type="inferred from homology"/>
<dbReference type="AlphaFoldDB" id="A0A917DCB2"/>
<protein>
    <submittedName>
        <fullName evidence="3">3-carboxy-cis,cis-muconate cycloisomerase</fullName>
    </submittedName>
</protein>